<comment type="caution">
    <text evidence="2">The sequence shown here is derived from an EMBL/GenBank/DDBJ whole genome shotgun (WGS) entry which is preliminary data.</text>
</comment>
<gene>
    <name evidence="2" type="ORF">PG986_006226</name>
</gene>
<dbReference type="EMBL" id="JAQQWE010000004">
    <property type="protein sequence ID" value="KAK7957004.1"/>
    <property type="molecule type" value="Genomic_DNA"/>
</dbReference>
<name>A0ABR1QJT8_9PEZI</name>
<accession>A0ABR1QJT8</accession>
<proteinExistence type="predicted"/>
<dbReference type="Proteomes" id="UP001391051">
    <property type="component" value="Unassembled WGS sequence"/>
</dbReference>
<keyword evidence="3" id="KW-1185">Reference proteome</keyword>
<protein>
    <submittedName>
        <fullName evidence="2">Uncharacterized protein</fullName>
    </submittedName>
</protein>
<feature type="region of interest" description="Disordered" evidence="1">
    <location>
        <begin position="63"/>
        <end position="102"/>
    </location>
</feature>
<evidence type="ECO:0000313" key="3">
    <source>
        <dbReference type="Proteomes" id="UP001391051"/>
    </source>
</evidence>
<evidence type="ECO:0000256" key="1">
    <source>
        <dbReference type="SAM" id="MobiDB-lite"/>
    </source>
</evidence>
<evidence type="ECO:0000313" key="2">
    <source>
        <dbReference type="EMBL" id="KAK7957004.1"/>
    </source>
</evidence>
<organism evidence="2 3">
    <name type="scientific">Apiospora aurea</name>
    <dbReference type="NCBI Taxonomy" id="335848"/>
    <lineage>
        <taxon>Eukaryota</taxon>
        <taxon>Fungi</taxon>
        <taxon>Dikarya</taxon>
        <taxon>Ascomycota</taxon>
        <taxon>Pezizomycotina</taxon>
        <taxon>Sordariomycetes</taxon>
        <taxon>Xylariomycetidae</taxon>
        <taxon>Amphisphaeriales</taxon>
        <taxon>Apiosporaceae</taxon>
        <taxon>Apiospora</taxon>
    </lineage>
</organism>
<dbReference type="RefSeq" id="XP_066702310.1">
    <property type="nucleotide sequence ID" value="XM_066842448.1"/>
</dbReference>
<sequence length="138" mass="15360">MVNPDATWTHAHAALWSSIEMNFGIACNFMARLRPFVRAHMPTVARFLDYSGDATPDFATVRSLRGSGRNEPGYDGVRRGEEQEEATDNIQPHGFVGRGKRGTQGDSGYILVRDEVAVDVEHVEVASRRSSSEILLRR</sequence>
<reference evidence="2 3" key="1">
    <citation type="submission" date="2023-01" db="EMBL/GenBank/DDBJ databases">
        <title>Analysis of 21 Apiospora genomes using comparative genomics revels a genus with tremendous synthesis potential of carbohydrate active enzymes and secondary metabolites.</title>
        <authorList>
            <person name="Sorensen T."/>
        </authorList>
    </citation>
    <scope>NUCLEOTIDE SEQUENCE [LARGE SCALE GENOMIC DNA]</scope>
    <source>
        <strain evidence="2 3">CBS 24483</strain>
    </source>
</reference>
<dbReference type="GeneID" id="92075510"/>